<organism evidence="3 4">
    <name type="scientific">Mycena albidolilacea</name>
    <dbReference type="NCBI Taxonomy" id="1033008"/>
    <lineage>
        <taxon>Eukaryota</taxon>
        <taxon>Fungi</taxon>
        <taxon>Dikarya</taxon>
        <taxon>Basidiomycota</taxon>
        <taxon>Agaricomycotina</taxon>
        <taxon>Agaricomycetes</taxon>
        <taxon>Agaricomycetidae</taxon>
        <taxon>Agaricales</taxon>
        <taxon>Marasmiineae</taxon>
        <taxon>Mycenaceae</taxon>
        <taxon>Mycena</taxon>
    </lineage>
</organism>
<sequence length="219" mass="22094">MTFLRSISLVGWMLSAIHSASGIPRLAGSGVRLGLALNSRQAGLPNAPQCDSTCDPIGTILGAGSCPPTECCMPLFQSGYFECVKCVGLATNATTADWVVAQNDVDGLTISCSKEGFALPKLTLPTQNPNRTLATVSGSQTSAHSFSQITISALPSGSGSSLVPSITDSQKTVTAIPTEPSAPSTGPPSPTNSPSGAMVHTGGFGVAVALLSAIVSFGL</sequence>
<evidence type="ECO:0000256" key="1">
    <source>
        <dbReference type="SAM" id="MobiDB-lite"/>
    </source>
</evidence>
<feature type="chain" id="PRO_5041944432" evidence="2">
    <location>
        <begin position="23"/>
        <end position="219"/>
    </location>
</feature>
<feature type="signal peptide" evidence="2">
    <location>
        <begin position="1"/>
        <end position="22"/>
    </location>
</feature>
<evidence type="ECO:0000256" key="2">
    <source>
        <dbReference type="SAM" id="SignalP"/>
    </source>
</evidence>
<dbReference type="EMBL" id="JARIHO010000001">
    <property type="protein sequence ID" value="KAJ7367821.1"/>
    <property type="molecule type" value="Genomic_DNA"/>
</dbReference>
<name>A0AAD7ATH9_9AGAR</name>
<dbReference type="Proteomes" id="UP001218218">
    <property type="component" value="Unassembled WGS sequence"/>
</dbReference>
<dbReference type="AlphaFoldDB" id="A0AAD7ATH9"/>
<evidence type="ECO:0000313" key="4">
    <source>
        <dbReference type="Proteomes" id="UP001218218"/>
    </source>
</evidence>
<accession>A0AAD7ATH9</accession>
<gene>
    <name evidence="3" type="ORF">DFH08DRAFT_946802</name>
</gene>
<comment type="caution">
    <text evidence="3">The sequence shown here is derived from an EMBL/GenBank/DDBJ whole genome shotgun (WGS) entry which is preliminary data.</text>
</comment>
<keyword evidence="2" id="KW-0732">Signal</keyword>
<protein>
    <submittedName>
        <fullName evidence="3">Uncharacterized protein</fullName>
    </submittedName>
</protein>
<feature type="region of interest" description="Disordered" evidence="1">
    <location>
        <begin position="168"/>
        <end position="197"/>
    </location>
</feature>
<keyword evidence="4" id="KW-1185">Reference proteome</keyword>
<reference evidence="3" key="1">
    <citation type="submission" date="2023-03" db="EMBL/GenBank/DDBJ databases">
        <title>Massive genome expansion in bonnet fungi (Mycena s.s.) driven by repeated elements and novel gene families across ecological guilds.</title>
        <authorList>
            <consortium name="Lawrence Berkeley National Laboratory"/>
            <person name="Harder C.B."/>
            <person name="Miyauchi S."/>
            <person name="Viragh M."/>
            <person name="Kuo A."/>
            <person name="Thoen E."/>
            <person name="Andreopoulos B."/>
            <person name="Lu D."/>
            <person name="Skrede I."/>
            <person name="Drula E."/>
            <person name="Henrissat B."/>
            <person name="Morin E."/>
            <person name="Kohler A."/>
            <person name="Barry K."/>
            <person name="LaButti K."/>
            <person name="Morin E."/>
            <person name="Salamov A."/>
            <person name="Lipzen A."/>
            <person name="Mereny Z."/>
            <person name="Hegedus B."/>
            <person name="Baldrian P."/>
            <person name="Stursova M."/>
            <person name="Weitz H."/>
            <person name="Taylor A."/>
            <person name="Grigoriev I.V."/>
            <person name="Nagy L.G."/>
            <person name="Martin F."/>
            <person name="Kauserud H."/>
        </authorList>
    </citation>
    <scope>NUCLEOTIDE SEQUENCE</scope>
    <source>
        <strain evidence="3">CBHHK002</strain>
    </source>
</reference>
<evidence type="ECO:0000313" key="3">
    <source>
        <dbReference type="EMBL" id="KAJ7367821.1"/>
    </source>
</evidence>
<proteinExistence type="predicted"/>